<sequence length="198" mass="22275">MPTAGELRLSRVVEAYAAKANDTRHKCFLSYHSVDADAVADFVTSFGDVFIPKVIGLSESDPLITSNNTDYIMDRIREKYLTDSTVTIVLLGKCTWSRRFVDWEVYSSLRRGKVNRLNGLMAVNLPSIAVSDTSKLPPRVDDNLPRTNGPDTYARWYRYPTSSNQLSGWVQDAFSARTTRNNLINNTRARKINSSPCS</sequence>
<dbReference type="InterPro" id="IPR015032">
    <property type="entry name" value="ThsB__TIR-like_domain"/>
</dbReference>
<name>A0ABV9LDD3_9ACTN</name>
<feature type="domain" description="Thoeris protein ThsB TIR-like" evidence="1">
    <location>
        <begin position="28"/>
        <end position="126"/>
    </location>
</feature>
<dbReference type="Pfam" id="PF08937">
    <property type="entry name" value="ThsB_TIR"/>
    <property type="match status" value="1"/>
</dbReference>
<evidence type="ECO:0000313" key="2">
    <source>
        <dbReference type="EMBL" id="MFC4691791.1"/>
    </source>
</evidence>
<dbReference type="RefSeq" id="WP_387984768.1">
    <property type="nucleotide sequence ID" value="NZ_JBHSGR010000001.1"/>
</dbReference>
<gene>
    <name evidence="2" type="ORF">ACFO3M_00130</name>
</gene>
<dbReference type="EMBL" id="JBHSGR010000001">
    <property type="protein sequence ID" value="MFC4691791.1"/>
    <property type="molecule type" value="Genomic_DNA"/>
</dbReference>
<evidence type="ECO:0000313" key="3">
    <source>
        <dbReference type="Proteomes" id="UP001596025"/>
    </source>
</evidence>
<evidence type="ECO:0000259" key="1">
    <source>
        <dbReference type="Pfam" id="PF08937"/>
    </source>
</evidence>
<organism evidence="2 3">
    <name type="scientific">Geodermatophilus arenarius</name>
    <dbReference type="NCBI Taxonomy" id="1137990"/>
    <lineage>
        <taxon>Bacteria</taxon>
        <taxon>Bacillati</taxon>
        <taxon>Actinomycetota</taxon>
        <taxon>Actinomycetes</taxon>
        <taxon>Geodermatophilales</taxon>
        <taxon>Geodermatophilaceae</taxon>
        <taxon>Geodermatophilus</taxon>
    </lineage>
</organism>
<proteinExistence type="predicted"/>
<keyword evidence="3" id="KW-1185">Reference proteome</keyword>
<dbReference type="Proteomes" id="UP001596025">
    <property type="component" value="Unassembled WGS sequence"/>
</dbReference>
<comment type="caution">
    <text evidence="2">The sequence shown here is derived from an EMBL/GenBank/DDBJ whole genome shotgun (WGS) entry which is preliminary data.</text>
</comment>
<accession>A0ABV9LDD3</accession>
<protein>
    <submittedName>
        <fullName evidence="2">TIR domain-containing protein</fullName>
    </submittedName>
</protein>
<reference evidence="3" key="1">
    <citation type="journal article" date="2019" name="Int. J. Syst. Evol. Microbiol.">
        <title>The Global Catalogue of Microorganisms (GCM) 10K type strain sequencing project: providing services to taxonomists for standard genome sequencing and annotation.</title>
        <authorList>
            <consortium name="The Broad Institute Genomics Platform"/>
            <consortium name="The Broad Institute Genome Sequencing Center for Infectious Disease"/>
            <person name="Wu L."/>
            <person name="Ma J."/>
        </authorList>
    </citation>
    <scope>NUCLEOTIDE SEQUENCE [LARGE SCALE GENOMIC DNA]</scope>
    <source>
        <strain evidence="3">CCUG 62763</strain>
    </source>
</reference>